<evidence type="ECO:0000313" key="1">
    <source>
        <dbReference type="EMBL" id="RMT64141.1"/>
    </source>
</evidence>
<sequence>MSAMSIDQENVEGFELTFSVQIDANRILELLVDQVFAGDCVWQVTDAGGQVLDRSAVYKDQAHCLRDGLNKADHETRQRGEVQGKATSVAVGLIEAADNELAAMRRNANRYEVLREHWLRIDDGTIVHRAGGLDLWCDKLLPAAQDPAAKS</sequence>
<name>A0A3M5MVI6_PSESX</name>
<protein>
    <submittedName>
        <fullName evidence="1">Uncharacterized protein</fullName>
    </submittedName>
</protein>
<reference evidence="1 2" key="1">
    <citation type="submission" date="2018-08" db="EMBL/GenBank/DDBJ databases">
        <title>Recombination of ecologically and evolutionarily significant loci maintains genetic cohesion in the Pseudomonas syringae species complex.</title>
        <authorList>
            <person name="Dillon M."/>
            <person name="Thakur S."/>
            <person name="Almeida R.N.D."/>
            <person name="Weir B.S."/>
            <person name="Guttman D.S."/>
        </authorList>
    </citation>
    <scope>NUCLEOTIDE SEQUENCE [LARGE SCALE GENOMIC DNA]</scope>
    <source>
        <strain evidence="1 2">ICMP 3934</strain>
    </source>
</reference>
<dbReference type="Proteomes" id="UP000282636">
    <property type="component" value="Unassembled WGS sequence"/>
</dbReference>
<dbReference type="EMBL" id="RBTL01000236">
    <property type="protein sequence ID" value="RMT64141.1"/>
    <property type="molecule type" value="Genomic_DNA"/>
</dbReference>
<gene>
    <name evidence="1" type="ORF">ALP44_01330</name>
</gene>
<dbReference type="AlphaFoldDB" id="A0A3M5MVI6"/>
<evidence type="ECO:0000313" key="2">
    <source>
        <dbReference type="Proteomes" id="UP000282636"/>
    </source>
</evidence>
<organism evidence="1 2">
    <name type="scientific">Pseudomonas syringae pv. theae</name>
    <dbReference type="NCBI Taxonomy" id="103985"/>
    <lineage>
        <taxon>Bacteria</taxon>
        <taxon>Pseudomonadati</taxon>
        <taxon>Pseudomonadota</taxon>
        <taxon>Gammaproteobacteria</taxon>
        <taxon>Pseudomonadales</taxon>
        <taxon>Pseudomonadaceae</taxon>
        <taxon>Pseudomonas</taxon>
        <taxon>Pseudomonas syringae</taxon>
    </lineage>
</organism>
<comment type="caution">
    <text evidence="1">The sequence shown here is derived from an EMBL/GenBank/DDBJ whole genome shotgun (WGS) entry which is preliminary data.</text>
</comment>
<accession>A0A3M5MVI6</accession>
<proteinExistence type="predicted"/>